<dbReference type="GO" id="GO:0012505">
    <property type="term" value="C:endomembrane system"/>
    <property type="evidence" value="ECO:0007669"/>
    <property type="project" value="UniProtKB-SubCell"/>
</dbReference>
<evidence type="ECO:0000256" key="5">
    <source>
        <dbReference type="SAM" id="Phobius"/>
    </source>
</evidence>
<comment type="subcellular location">
    <subcellularLocation>
        <location evidence="1">Endomembrane system</location>
        <topology evidence="1">Multi-pass membrane protein</topology>
    </subcellularLocation>
</comment>
<feature type="transmembrane region" description="Helical" evidence="5">
    <location>
        <begin position="43"/>
        <end position="63"/>
    </location>
</feature>
<keyword evidence="3 5" id="KW-1133">Transmembrane helix</keyword>
<dbReference type="AlphaFoldDB" id="A0A7S3WLC2"/>
<keyword evidence="4 5" id="KW-0472">Membrane</keyword>
<evidence type="ECO:0000256" key="3">
    <source>
        <dbReference type="ARBA" id="ARBA00022989"/>
    </source>
</evidence>
<dbReference type="EMBL" id="HBIR01034538">
    <property type="protein sequence ID" value="CAE0564952.1"/>
    <property type="molecule type" value="Transcribed_RNA"/>
</dbReference>
<evidence type="ECO:0000256" key="4">
    <source>
        <dbReference type="ARBA" id="ARBA00023136"/>
    </source>
</evidence>
<organism evidence="7">
    <name type="scientific">Emiliania huxleyi</name>
    <name type="common">Coccolithophore</name>
    <name type="synonym">Pontosphaera huxleyi</name>
    <dbReference type="NCBI Taxonomy" id="2903"/>
    <lineage>
        <taxon>Eukaryota</taxon>
        <taxon>Haptista</taxon>
        <taxon>Haptophyta</taxon>
        <taxon>Prymnesiophyceae</taxon>
        <taxon>Isochrysidales</taxon>
        <taxon>Noelaerhabdaceae</taxon>
        <taxon>Emiliania</taxon>
    </lineage>
</organism>
<evidence type="ECO:0000256" key="1">
    <source>
        <dbReference type="ARBA" id="ARBA00004127"/>
    </source>
</evidence>
<gene>
    <name evidence="7" type="ORF">EHUX00137_LOCUS26902</name>
</gene>
<evidence type="ECO:0000313" key="7">
    <source>
        <dbReference type="EMBL" id="CAE0564952.1"/>
    </source>
</evidence>
<keyword evidence="2 5" id="KW-0812">Transmembrane</keyword>
<feature type="transmembrane region" description="Helical" evidence="5">
    <location>
        <begin position="84"/>
        <end position="106"/>
    </location>
</feature>
<evidence type="ECO:0000256" key="2">
    <source>
        <dbReference type="ARBA" id="ARBA00022692"/>
    </source>
</evidence>
<dbReference type="Pfam" id="PF02656">
    <property type="entry name" value="DUF202"/>
    <property type="match status" value="1"/>
</dbReference>
<dbReference type="InterPro" id="IPR003807">
    <property type="entry name" value="DUF202"/>
</dbReference>
<evidence type="ECO:0000259" key="6">
    <source>
        <dbReference type="Pfam" id="PF02656"/>
    </source>
</evidence>
<protein>
    <recommendedName>
        <fullName evidence="6">DUF202 domain-containing protein</fullName>
    </recommendedName>
</protein>
<sequence>MLANERTLLAWVRTVLAVVRSTFAFYALEGTPGLGESSLSGATYLMAASAIVSFGTGAVRYASVADLLREKAIRRPTCRVPMTPFLLIVFTVTIMQSAATFGGAWFK</sequence>
<accession>A0A7S3WLC2</accession>
<feature type="domain" description="DUF202" evidence="6">
    <location>
        <begin position="2"/>
        <end position="64"/>
    </location>
</feature>
<name>A0A7S3WLC2_EMIHU</name>
<reference evidence="7" key="1">
    <citation type="submission" date="2021-01" db="EMBL/GenBank/DDBJ databases">
        <authorList>
            <person name="Corre E."/>
            <person name="Pelletier E."/>
            <person name="Niang G."/>
            <person name="Scheremetjew M."/>
            <person name="Finn R."/>
            <person name="Kale V."/>
            <person name="Holt S."/>
            <person name="Cochrane G."/>
            <person name="Meng A."/>
            <person name="Brown T."/>
            <person name="Cohen L."/>
        </authorList>
    </citation>
    <scope>NUCLEOTIDE SEQUENCE</scope>
    <source>
        <strain evidence="7">379</strain>
    </source>
</reference>
<proteinExistence type="predicted"/>